<accession>A0A8T2V3Y9</accession>
<reference evidence="1" key="1">
    <citation type="submission" date="2021-08" db="EMBL/GenBank/DDBJ databases">
        <title>WGS assembly of Ceratopteris richardii.</title>
        <authorList>
            <person name="Marchant D.B."/>
            <person name="Chen G."/>
            <person name="Jenkins J."/>
            <person name="Shu S."/>
            <person name="Leebens-Mack J."/>
            <person name="Grimwood J."/>
            <person name="Schmutz J."/>
            <person name="Soltis P."/>
            <person name="Soltis D."/>
            <person name="Chen Z.-H."/>
        </authorList>
    </citation>
    <scope>NUCLEOTIDE SEQUENCE</scope>
    <source>
        <strain evidence="1">Whitten #5841</strain>
        <tissue evidence="1">Leaf</tissue>
    </source>
</reference>
<organism evidence="1 2">
    <name type="scientific">Ceratopteris richardii</name>
    <name type="common">Triangle waterfern</name>
    <dbReference type="NCBI Taxonomy" id="49495"/>
    <lineage>
        <taxon>Eukaryota</taxon>
        <taxon>Viridiplantae</taxon>
        <taxon>Streptophyta</taxon>
        <taxon>Embryophyta</taxon>
        <taxon>Tracheophyta</taxon>
        <taxon>Polypodiopsida</taxon>
        <taxon>Polypodiidae</taxon>
        <taxon>Polypodiales</taxon>
        <taxon>Pteridineae</taxon>
        <taxon>Pteridaceae</taxon>
        <taxon>Parkerioideae</taxon>
        <taxon>Ceratopteris</taxon>
    </lineage>
</organism>
<gene>
    <name evidence="1" type="ORF">KP509_03G012000</name>
</gene>
<evidence type="ECO:0000313" key="1">
    <source>
        <dbReference type="EMBL" id="KAH7440816.1"/>
    </source>
</evidence>
<name>A0A8T2V3Y9_CERRI</name>
<proteinExistence type="predicted"/>
<dbReference type="Proteomes" id="UP000825935">
    <property type="component" value="Chromosome 3"/>
</dbReference>
<sequence>MIHIHTTSLQILGIEENETDNVPQLEVYDNKQLQLLVQLTKQAHFLSGILSMLQIMSFHTTCHYHHQFTQLELTLAYHLDV</sequence>
<comment type="caution">
    <text evidence="1">The sequence shown here is derived from an EMBL/GenBank/DDBJ whole genome shotgun (WGS) entry which is preliminary data.</text>
</comment>
<dbReference type="AlphaFoldDB" id="A0A8T2V3Y9"/>
<keyword evidence="2" id="KW-1185">Reference proteome</keyword>
<protein>
    <submittedName>
        <fullName evidence="1">Uncharacterized protein</fullName>
    </submittedName>
</protein>
<dbReference type="EMBL" id="CM035408">
    <property type="protein sequence ID" value="KAH7440816.1"/>
    <property type="molecule type" value="Genomic_DNA"/>
</dbReference>
<evidence type="ECO:0000313" key="2">
    <source>
        <dbReference type="Proteomes" id="UP000825935"/>
    </source>
</evidence>